<evidence type="ECO:0000256" key="1">
    <source>
        <dbReference type="SAM" id="MobiDB-lite"/>
    </source>
</evidence>
<evidence type="ECO:0000313" key="3">
    <source>
        <dbReference type="Proteomes" id="UP000800041"/>
    </source>
</evidence>
<proteinExistence type="predicted"/>
<feature type="compositionally biased region" description="Polar residues" evidence="1">
    <location>
        <begin position="615"/>
        <end position="626"/>
    </location>
</feature>
<feature type="region of interest" description="Disordered" evidence="1">
    <location>
        <begin position="1"/>
        <end position="279"/>
    </location>
</feature>
<sequence>MGTSGEYDPYRQSMDVTVRKTAKMEGGGPLQLRVDDAAAREPAPNHAEHGALVSSPSPSQPSVILSRSLSRSSRPPSLHLKKSNGATAAPPPLQPPLQPPLPPPPSTVPSAAPPSQLHPPPPPDRPLPALPPGASTSAIEQTMGNKNSKLSASDQERARNASVGPNRHLLKRRPLNGPTSTLAHSSSNATTVKSAPFGKANQNKASNLHHSTSARDLSSQLQPQHLSDNTQSTPATTQIQSTPINNTSSQHLPPTPPSDDVTEANQTLPGTPPAKPNLLPALRLVPSESPSKYGLAKMKSADDIKSMLKEKTSKHHRGKSSTALNIFKTNSKNQKPSAITSPPASQPPSPSRSRNSEAEPRASYHKQSSSDSRLLLSSEFGSLPKLGDWTSTKFRSGAADDNTSLTDRSVDHPSTPPPSSLYKGPKLSSILQTRPNRTNAPRLSIVQEQCFHEHRHFRVSKNIEAPVACMLCFVESDITGHGPYGPIAAERWSCVWCALRICKPCRKKVDELYGRRARKSLVLGGMGYGGESSGERMNNQNRNRAGTNTTIGRTIGRLGTPPVRGPQMSMDDTPRGRRSSMSVDTLRDSSYNGGRRRSSGALESGDFGPMMKTMRTPSSLSVVHVD</sequence>
<feature type="compositionally biased region" description="Polar residues" evidence="1">
    <location>
        <begin position="134"/>
        <end position="153"/>
    </location>
</feature>
<keyword evidence="3" id="KW-1185">Reference proteome</keyword>
<feature type="compositionally biased region" description="Pro residues" evidence="1">
    <location>
        <begin position="89"/>
        <end position="107"/>
    </location>
</feature>
<feature type="compositionally biased region" description="Low complexity" evidence="1">
    <location>
        <begin position="54"/>
        <end position="78"/>
    </location>
</feature>
<evidence type="ECO:0000313" key="2">
    <source>
        <dbReference type="EMBL" id="KAF1991821.1"/>
    </source>
</evidence>
<dbReference type="Proteomes" id="UP000800041">
    <property type="component" value="Unassembled WGS sequence"/>
</dbReference>
<feature type="compositionally biased region" description="Pro residues" evidence="1">
    <location>
        <begin position="116"/>
        <end position="131"/>
    </location>
</feature>
<protein>
    <submittedName>
        <fullName evidence="2">Uncharacterized protein</fullName>
    </submittedName>
</protein>
<feature type="region of interest" description="Disordered" evidence="1">
    <location>
        <begin position="530"/>
        <end position="626"/>
    </location>
</feature>
<feature type="region of interest" description="Disordered" evidence="1">
    <location>
        <begin position="399"/>
        <end position="428"/>
    </location>
</feature>
<feature type="region of interest" description="Disordered" evidence="1">
    <location>
        <begin position="331"/>
        <end position="373"/>
    </location>
</feature>
<dbReference type="EMBL" id="ML977138">
    <property type="protein sequence ID" value="KAF1991821.1"/>
    <property type="molecule type" value="Genomic_DNA"/>
</dbReference>
<feature type="compositionally biased region" description="Polar residues" evidence="1">
    <location>
        <begin position="177"/>
        <end position="193"/>
    </location>
</feature>
<feature type="compositionally biased region" description="Polar residues" evidence="1">
    <location>
        <begin position="200"/>
        <end position="252"/>
    </location>
</feature>
<dbReference type="OrthoDB" id="5425130at2759"/>
<reference evidence="2" key="1">
    <citation type="journal article" date="2020" name="Stud. Mycol.">
        <title>101 Dothideomycetes genomes: a test case for predicting lifestyles and emergence of pathogens.</title>
        <authorList>
            <person name="Haridas S."/>
            <person name="Albert R."/>
            <person name="Binder M."/>
            <person name="Bloem J."/>
            <person name="Labutti K."/>
            <person name="Salamov A."/>
            <person name="Andreopoulos B."/>
            <person name="Baker S."/>
            <person name="Barry K."/>
            <person name="Bills G."/>
            <person name="Bluhm B."/>
            <person name="Cannon C."/>
            <person name="Castanera R."/>
            <person name="Culley D."/>
            <person name="Daum C."/>
            <person name="Ezra D."/>
            <person name="Gonzalez J."/>
            <person name="Henrissat B."/>
            <person name="Kuo A."/>
            <person name="Liang C."/>
            <person name="Lipzen A."/>
            <person name="Lutzoni F."/>
            <person name="Magnuson J."/>
            <person name="Mondo S."/>
            <person name="Nolan M."/>
            <person name="Ohm R."/>
            <person name="Pangilinan J."/>
            <person name="Park H.-J."/>
            <person name="Ramirez L."/>
            <person name="Alfaro M."/>
            <person name="Sun H."/>
            <person name="Tritt A."/>
            <person name="Yoshinaga Y."/>
            <person name="Zwiers L.-H."/>
            <person name="Turgeon B."/>
            <person name="Goodwin S."/>
            <person name="Spatafora J."/>
            <person name="Crous P."/>
            <person name="Grigoriev I."/>
        </authorList>
    </citation>
    <scope>NUCLEOTIDE SEQUENCE</scope>
    <source>
        <strain evidence="2">CBS 113979</strain>
    </source>
</reference>
<name>A0A6G1HF13_9PEZI</name>
<feature type="compositionally biased region" description="Low complexity" evidence="1">
    <location>
        <begin position="541"/>
        <end position="560"/>
    </location>
</feature>
<organism evidence="2 3">
    <name type="scientific">Aulographum hederae CBS 113979</name>
    <dbReference type="NCBI Taxonomy" id="1176131"/>
    <lineage>
        <taxon>Eukaryota</taxon>
        <taxon>Fungi</taxon>
        <taxon>Dikarya</taxon>
        <taxon>Ascomycota</taxon>
        <taxon>Pezizomycotina</taxon>
        <taxon>Dothideomycetes</taxon>
        <taxon>Pleosporomycetidae</taxon>
        <taxon>Aulographales</taxon>
        <taxon>Aulographaceae</taxon>
    </lineage>
</organism>
<gene>
    <name evidence="2" type="ORF">K402DRAFT_70371</name>
</gene>
<dbReference type="AlphaFoldDB" id="A0A6G1HF13"/>
<accession>A0A6G1HF13</accession>